<dbReference type="EMBL" id="MCFE01000793">
    <property type="protein sequence ID" value="ORX79135.1"/>
    <property type="molecule type" value="Genomic_DNA"/>
</dbReference>
<feature type="compositionally biased region" description="Acidic residues" evidence="1">
    <location>
        <begin position="47"/>
        <end position="61"/>
    </location>
</feature>
<keyword evidence="4" id="KW-1185">Reference proteome</keyword>
<feature type="compositionally biased region" description="Acidic residues" evidence="1">
    <location>
        <begin position="82"/>
        <end position="91"/>
    </location>
</feature>
<protein>
    <submittedName>
        <fullName evidence="3">Uncharacterized protein</fullName>
    </submittedName>
</protein>
<organism evidence="3 4">
    <name type="scientific">Basidiobolus meristosporus CBS 931.73</name>
    <dbReference type="NCBI Taxonomy" id="1314790"/>
    <lineage>
        <taxon>Eukaryota</taxon>
        <taxon>Fungi</taxon>
        <taxon>Fungi incertae sedis</taxon>
        <taxon>Zoopagomycota</taxon>
        <taxon>Entomophthoromycotina</taxon>
        <taxon>Basidiobolomycetes</taxon>
        <taxon>Basidiobolales</taxon>
        <taxon>Basidiobolaceae</taxon>
        <taxon>Basidiobolus</taxon>
    </lineage>
</organism>
<evidence type="ECO:0000256" key="1">
    <source>
        <dbReference type="SAM" id="MobiDB-lite"/>
    </source>
</evidence>
<evidence type="ECO:0000313" key="2">
    <source>
        <dbReference type="EMBL" id="ORX79135.1"/>
    </source>
</evidence>
<dbReference type="Proteomes" id="UP000193498">
    <property type="component" value="Unassembled WGS sequence"/>
</dbReference>
<comment type="caution">
    <text evidence="3">The sequence shown here is derived from an EMBL/GenBank/DDBJ whole genome shotgun (WGS) entry which is preliminary data.</text>
</comment>
<dbReference type="AlphaFoldDB" id="A0A1Y1YZA6"/>
<evidence type="ECO:0000313" key="4">
    <source>
        <dbReference type="Proteomes" id="UP000193498"/>
    </source>
</evidence>
<feature type="compositionally biased region" description="Basic and acidic residues" evidence="1">
    <location>
        <begin position="174"/>
        <end position="187"/>
    </location>
</feature>
<dbReference type="InParanoid" id="A0A1Y1YZA6"/>
<reference evidence="3 4" key="1">
    <citation type="submission" date="2016-07" db="EMBL/GenBank/DDBJ databases">
        <title>Pervasive Adenine N6-methylation of Active Genes in Fungi.</title>
        <authorList>
            <consortium name="DOE Joint Genome Institute"/>
            <person name="Mondo S.J."/>
            <person name="Dannebaum R.O."/>
            <person name="Kuo R.C."/>
            <person name="Labutti K."/>
            <person name="Haridas S."/>
            <person name="Kuo A."/>
            <person name="Salamov A."/>
            <person name="Ahrendt S.R."/>
            <person name="Lipzen A."/>
            <person name="Sullivan W."/>
            <person name="Andreopoulos W.B."/>
            <person name="Clum A."/>
            <person name="Lindquist E."/>
            <person name="Daum C."/>
            <person name="Ramamoorthy G.K."/>
            <person name="Gryganskyi A."/>
            <person name="Culley D."/>
            <person name="Magnuson J.K."/>
            <person name="James T.Y."/>
            <person name="O'Malley M.A."/>
            <person name="Stajich J.E."/>
            <person name="Spatafora J.W."/>
            <person name="Visel A."/>
            <person name="Grigoriev I.V."/>
        </authorList>
    </citation>
    <scope>NUCLEOTIDE SEQUENCE [LARGE SCALE GENOMIC DNA]</scope>
    <source>
        <strain evidence="3 4">CBS 931.73</strain>
    </source>
</reference>
<gene>
    <name evidence="3" type="ORF">K493DRAFT_346202</name>
    <name evidence="2" type="ORF">K493DRAFT_362712</name>
</gene>
<feature type="compositionally biased region" description="Polar residues" evidence="1">
    <location>
        <begin position="129"/>
        <end position="138"/>
    </location>
</feature>
<proteinExistence type="predicted"/>
<feature type="compositionally biased region" description="Polar residues" evidence="1">
    <location>
        <begin position="149"/>
        <end position="158"/>
    </location>
</feature>
<accession>A0A1Y1YZA6</accession>
<sequence length="239" mass="26095">MCDNNTWKKIQCATGTVCQSTKKGYVICGYDDSNEQDAYAGNASNDALDEEEIEEEAEEENESKYSSDLEETTNESNGGDANEGDEDDEGESNVSYPNNHEDPDETNTVQSDSKDYDAGSDGKKDPDYTNDNEGNSADQPEYPKDAIENQENNSTPVNDSEEAGVKEVVAPVAENKDQGENDYKSPEYENAVNNNPQEENVESEMQDMGKAPDQDDGANVVENGEAEVPSENASPTEDH</sequence>
<name>A0A1Y1YZA6_9FUNG</name>
<dbReference type="STRING" id="1314790.A0A1Y1YZA6"/>
<feature type="region of interest" description="Disordered" evidence="1">
    <location>
        <begin position="32"/>
        <end position="239"/>
    </location>
</feature>
<feature type="compositionally biased region" description="Basic and acidic residues" evidence="1">
    <location>
        <begin position="112"/>
        <end position="127"/>
    </location>
</feature>
<evidence type="ECO:0000313" key="3">
    <source>
        <dbReference type="EMBL" id="ORY03372.1"/>
    </source>
</evidence>
<dbReference type="EMBL" id="MCFE01000047">
    <property type="protein sequence ID" value="ORY03372.1"/>
    <property type="molecule type" value="Genomic_DNA"/>
</dbReference>